<protein>
    <recommendedName>
        <fullName evidence="2">RsiG-like domain-containing protein</fullName>
    </recommendedName>
</protein>
<dbReference type="EMBL" id="JBBIAA010000033">
    <property type="protein sequence ID" value="MEJ5946776.1"/>
    <property type="molecule type" value="Genomic_DNA"/>
</dbReference>
<name>A0ABU8RP15_9ACTN</name>
<sequence>MSTTSGTGNAGTTSGQAPDGSARGSDATSEGDPTGYREGGSRRIDAVLSPAFTADLTSLADAELGERRELAVAEEADLAYTRRLVDGRLDLLLSERARRERSERTTGLGERSDDEIVAGLVEALLRPAPGDAPGRQDDAAREVVDARDMPVVPSGAGTYHRDAERAFADVRFSDLGSLDDADLDGHAELLQALEQRLSADRARVLEVLRLLRREAHARTTA</sequence>
<dbReference type="RefSeq" id="WP_339576157.1">
    <property type="nucleotide sequence ID" value="NZ_JBBIAA010000033.1"/>
</dbReference>
<gene>
    <name evidence="3" type="ORF">WDZ17_15875</name>
</gene>
<dbReference type="Proteomes" id="UP001387100">
    <property type="component" value="Unassembled WGS sequence"/>
</dbReference>
<evidence type="ECO:0000256" key="1">
    <source>
        <dbReference type="SAM" id="MobiDB-lite"/>
    </source>
</evidence>
<reference evidence="3 4" key="1">
    <citation type="journal article" date="2017" name="Int. J. Syst. Evol. Microbiol.">
        <title>Pseudokineococcus basanitobsidens sp. nov., isolated from volcanic rock.</title>
        <authorList>
            <person name="Lee D.W."/>
            <person name="Park M.Y."/>
            <person name="Kim J.J."/>
            <person name="Kim B.S."/>
        </authorList>
    </citation>
    <scope>NUCLEOTIDE SEQUENCE [LARGE SCALE GENOMIC DNA]</scope>
    <source>
        <strain evidence="3 4">DSM 103726</strain>
    </source>
</reference>
<evidence type="ECO:0000313" key="4">
    <source>
        <dbReference type="Proteomes" id="UP001387100"/>
    </source>
</evidence>
<dbReference type="InterPro" id="IPR055209">
    <property type="entry name" value="RsiG-like_dom"/>
</dbReference>
<comment type="caution">
    <text evidence="3">The sequence shown here is derived from an EMBL/GenBank/DDBJ whole genome shotgun (WGS) entry which is preliminary data.</text>
</comment>
<feature type="region of interest" description="Disordered" evidence="1">
    <location>
        <begin position="1"/>
        <end position="43"/>
    </location>
</feature>
<evidence type="ECO:0000259" key="2">
    <source>
        <dbReference type="Pfam" id="PF22802"/>
    </source>
</evidence>
<feature type="compositionally biased region" description="Low complexity" evidence="1">
    <location>
        <begin position="1"/>
        <end position="15"/>
    </location>
</feature>
<accession>A0ABU8RP15</accession>
<organism evidence="3 4">
    <name type="scientific">Pseudokineococcus basanitobsidens</name>
    <dbReference type="NCBI Taxonomy" id="1926649"/>
    <lineage>
        <taxon>Bacteria</taxon>
        <taxon>Bacillati</taxon>
        <taxon>Actinomycetota</taxon>
        <taxon>Actinomycetes</taxon>
        <taxon>Kineosporiales</taxon>
        <taxon>Kineosporiaceae</taxon>
        <taxon>Pseudokineococcus</taxon>
    </lineage>
</organism>
<feature type="domain" description="RsiG-like" evidence="2">
    <location>
        <begin position="52"/>
        <end position="103"/>
    </location>
</feature>
<evidence type="ECO:0000313" key="3">
    <source>
        <dbReference type="EMBL" id="MEJ5946776.1"/>
    </source>
</evidence>
<proteinExistence type="predicted"/>
<dbReference type="Pfam" id="PF22802">
    <property type="entry name" value="RsiG"/>
    <property type="match status" value="1"/>
</dbReference>
<keyword evidence="4" id="KW-1185">Reference proteome</keyword>